<dbReference type="EMBL" id="CAJVPI010000028">
    <property type="protein sequence ID" value="CAG8460637.1"/>
    <property type="molecule type" value="Genomic_DNA"/>
</dbReference>
<dbReference type="Pfam" id="PF00755">
    <property type="entry name" value="Carn_acyltransf"/>
    <property type="match status" value="1"/>
</dbReference>
<dbReference type="Proteomes" id="UP000789739">
    <property type="component" value="Unassembled WGS sequence"/>
</dbReference>
<evidence type="ECO:0000259" key="5">
    <source>
        <dbReference type="Pfam" id="PF00755"/>
    </source>
</evidence>
<dbReference type="GO" id="GO:0016746">
    <property type="term" value="F:acyltransferase activity"/>
    <property type="evidence" value="ECO:0007669"/>
    <property type="project" value="UniProtKB-KW"/>
</dbReference>
<evidence type="ECO:0000256" key="4">
    <source>
        <dbReference type="PIRSR" id="PIRSR600542-1"/>
    </source>
</evidence>
<proteinExistence type="inferred from homology"/>
<reference evidence="6" key="1">
    <citation type="submission" date="2021-06" db="EMBL/GenBank/DDBJ databases">
        <authorList>
            <person name="Kallberg Y."/>
            <person name="Tangrot J."/>
            <person name="Rosling A."/>
        </authorList>
    </citation>
    <scope>NUCLEOTIDE SEQUENCE</scope>
    <source>
        <strain evidence="6">BR232B</strain>
    </source>
</reference>
<keyword evidence="2" id="KW-0808">Transferase</keyword>
<dbReference type="AlphaFoldDB" id="A0A9N8VN32"/>
<dbReference type="InterPro" id="IPR023213">
    <property type="entry name" value="CAT-like_dom_sf"/>
</dbReference>
<accession>A0A9N8VN32</accession>
<sequence>MSQKTFENQPKLGRLPIPPLEETLARYLRSIEPLCAPSDLSRTTSYITDFLKPNGLGRTLQQRLIDLDRSSPHNWLDDSIWIKKAYHEWRESVVVNSNWYLMFADDPSTPKECLGIIEKGTFGEWQVKRAAHLIVQILDYKESIDSERLPPDVTRLYPLCMHQYTRCFGVTRIPQHNCDALAYTPHPATAKHILIIARDQFYVIDVYDEKGRRLAAGDIAFQLQQIIEDVKKTELDPPVSVLTGDHRDAWTVAREHLLSIPQNRATLIDIENALFAFSLDDYTSGLNLDDWNRNAFHGLNGHNRWFDKALSFSIENNGRASLNGEHSPCDALIPSIVVDNILKTPVPSSLQKSGFEIPLPRRTRFVTDDRILKDIAAAQERVDKIIADSDAILLHFKEYGAHFMKSIGKVAPDAYMQMVLQLAYYKLHGKVVPTYETGSTRQFLHGRTETIRTLSNESKAWVEAMENSSLSSKEKYAIFQTATKAHSQYTRDASNGKGCDRHLFGLRCCLKEGESHPLFTDPIFAGSQVWLLSTSGLSAGDRFSGTGFGCVYPNGYGINYLPGNAVLKFGIESKKSSTETDSKAFRESVVNALRDMRRMCEDVNGKYNGRL</sequence>
<dbReference type="Gene3D" id="3.30.559.70">
    <property type="entry name" value="Choline/Carnitine o-acyltransferase, domain 2"/>
    <property type="match status" value="1"/>
</dbReference>
<dbReference type="Gene3D" id="3.30.559.10">
    <property type="entry name" value="Chloramphenicol acetyltransferase-like domain"/>
    <property type="match status" value="1"/>
</dbReference>
<dbReference type="OrthoDB" id="240216at2759"/>
<organism evidence="6 7">
    <name type="scientific">Paraglomus brasilianum</name>
    <dbReference type="NCBI Taxonomy" id="144538"/>
    <lineage>
        <taxon>Eukaryota</taxon>
        <taxon>Fungi</taxon>
        <taxon>Fungi incertae sedis</taxon>
        <taxon>Mucoromycota</taxon>
        <taxon>Glomeromycotina</taxon>
        <taxon>Glomeromycetes</taxon>
        <taxon>Paraglomerales</taxon>
        <taxon>Paraglomeraceae</taxon>
        <taxon>Paraglomus</taxon>
    </lineage>
</organism>
<dbReference type="PANTHER" id="PTHR22589:SF107">
    <property type="entry name" value="CHOLINE_CARNITINE ACYLTRANSFERASE DOMAIN-CONTAINING PROTEIN"/>
    <property type="match status" value="1"/>
</dbReference>
<dbReference type="PANTHER" id="PTHR22589">
    <property type="entry name" value="CARNITINE O-ACYLTRANSFERASE"/>
    <property type="match status" value="1"/>
</dbReference>
<gene>
    <name evidence="6" type="ORF">PBRASI_LOCUS560</name>
</gene>
<name>A0A9N8VN32_9GLOM</name>
<dbReference type="InterPro" id="IPR039551">
    <property type="entry name" value="Cho/carn_acyl_trans"/>
</dbReference>
<dbReference type="InterPro" id="IPR000542">
    <property type="entry name" value="Carn_acyl_trans"/>
</dbReference>
<evidence type="ECO:0000256" key="3">
    <source>
        <dbReference type="ARBA" id="ARBA00023315"/>
    </source>
</evidence>
<dbReference type="SUPFAM" id="SSF52777">
    <property type="entry name" value="CoA-dependent acyltransferases"/>
    <property type="match status" value="2"/>
</dbReference>
<feature type="domain" description="Choline/carnitine acyltransferase" evidence="5">
    <location>
        <begin position="15"/>
        <end position="589"/>
    </location>
</feature>
<evidence type="ECO:0000256" key="1">
    <source>
        <dbReference type="ARBA" id="ARBA00005232"/>
    </source>
</evidence>
<dbReference type="InterPro" id="IPR042231">
    <property type="entry name" value="Cho/carn_acyl_trans_2"/>
</dbReference>
<keyword evidence="3" id="KW-0012">Acyltransferase</keyword>
<comment type="similarity">
    <text evidence="1">Belongs to the carnitine/choline acetyltransferase family.</text>
</comment>
<evidence type="ECO:0000313" key="7">
    <source>
        <dbReference type="Proteomes" id="UP000789739"/>
    </source>
</evidence>
<evidence type="ECO:0000256" key="2">
    <source>
        <dbReference type="ARBA" id="ARBA00022679"/>
    </source>
</evidence>
<evidence type="ECO:0000313" key="6">
    <source>
        <dbReference type="EMBL" id="CAG8460637.1"/>
    </source>
</evidence>
<protein>
    <submittedName>
        <fullName evidence="6">1256_t:CDS:1</fullName>
    </submittedName>
</protein>
<comment type="caution">
    <text evidence="6">The sequence shown here is derived from an EMBL/GenBank/DDBJ whole genome shotgun (WGS) entry which is preliminary data.</text>
</comment>
<feature type="active site" description="Proton acceptor" evidence="4">
    <location>
        <position position="326"/>
    </location>
</feature>
<keyword evidence="7" id="KW-1185">Reference proteome</keyword>